<evidence type="ECO:0000256" key="4">
    <source>
        <dbReference type="SAM" id="Phobius"/>
    </source>
</evidence>
<evidence type="ECO:0000259" key="5">
    <source>
        <dbReference type="PROSITE" id="PS51485"/>
    </source>
</evidence>
<dbReference type="Proteomes" id="UP001634007">
    <property type="component" value="Unassembled WGS sequence"/>
</dbReference>
<feature type="transmembrane region" description="Helical" evidence="4">
    <location>
        <begin position="160"/>
        <end position="179"/>
    </location>
</feature>
<dbReference type="AlphaFoldDB" id="A0ABD3L793"/>
<dbReference type="PANTHER" id="PTHR33021">
    <property type="entry name" value="BLUE COPPER PROTEIN"/>
    <property type="match status" value="1"/>
</dbReference>
<evidence type="ECO:0000256" key="2">
    <source>
        <dbReference type="ARBA" id="ARBA00023180"/>
    </source>
</evidence>
<dbReference type="InterPro" id="IPR039391">
    <property type="entry name" value="Phytocyanin-like"/>
</dbReference>
<keyword evidence="7" id="KW-1185">Reference proteome</keyword>
<comment type="caution">
    <text evidence="6">The sequence shown here is derived from an EMBL/GenBank/DDBJ whole genome shotgun (WGS) entry which is preliminary data.</text>
</comment>
<dbReference type="PROSITE" id="PS51485">
    <property type="entry name" value="PHYTOCYANIN"/>
    <property type="match status" value="1"/>
</dbReference>
<keyword evidence="1" id="KW-1015">Disulfide bond</keyword>
<keyword evidence="2" id="KW-0325">Glycoprotein</keyword>
<evidence type="ECO:0000256" key="1">
    <source>
        <dbReference type="ARBA" id="ARBA00023157"/>
    </source>
</evidence>
<dbReference type="PANTHER" id="PTHR33021:SF488">
    <property type="entry name" value="PHYTOCYANIN DOMAIN-CONTAINING PROTEIN"/>
    <property type="match status" value="1"/>
</dbReference>
<gene>
    <name evidence="6" type="ORF">ACJRO7_016504</name>
</gene>
<feature type="compositionally biased region" description="Pro residues" evidence="3">
    <location>
        <begin position="141"/>
        <end position="155"/>
    </location>
</feature>
<sequence>MAGDRAMTNLAGRVLAVVVVEIWWMLRSVEATSYVVGGSTGWSTPANGASFYSSWESGITFRVGDDLVFNFIDGQHSVAVVSQSDYNNCNTASPIQLFSNSPVNYMLNTTATVYFICTHDSHCSQGQKLAVTVGTAAPPGTITPPPPPPPPPPPGRSGAGYLYISGRVIFASMAIYFLVM</sequence>
<name>A0ABD3L793_EUCGL</name>
<dbReference type="FunFam" id="2.60.40.420:FF:000034">
    <property type="entry name" value="Cupredoxin superfamily protein"/>
    <property type="match status" value="1"/>
</dbReference>
<protein>
    <recommendedName>
        <fullName evidence="5">Phytocyanin domain-containing protein</fullName>
    </recommendedName>
</protein>
<feature type="domain" description="Phytocyanin" evidence="5">
    <location>
        <begin position="32"/>
        <end position="135"/>
    </location>
</feature>
<dbReference type="EMBL" id="JBJKBG010000003">
    <property type="protein sequence ID" value="KAL3747710.1"/>
    <property type="molecule type" value="Genomic_DNA"/>
</dbReference>
<reference evidence="6 7" key="1">
    <citation type="submission" date="2024-11" db="EMBL/GenBank/DDBJ databases">
        <title>Chromosome-level genome assembly of Eucalyptus globulus Labill. provides insights into its genome evolution.</title>
        <authorList>
            <person name="Li X."/>
        </authorList>
    </citation>
    <scope>NUCLEOTIDE SEQUENCE [LARGE SCALE GENOMIC DNA]</scope>
    <source>
        <strain evidence="6">CL2024</strain>
        <tissue evidence="6">Fresh tender leaves</tissue>
    </source>
</reference>
<organism evidence="6 7">
    <name type="scientific">Eucalyptus globulus</name>
    <name type="common">Tasmanian blue gum</name>
    <dbReference type="NCBI Taxonomy" id="34317"/>
    <lineage>
        <taxon>Eukaryota</taxon>
        <taxon>Viridiplantae</taxon>
        <taxon>Streptophyta</taxon>
        <taxon>Embryophyta</taxon>
        <taxon>Tracheophyta</taxon>
        <taxon>Spermatophyta</taxon>
        <taxon>Magnoliopsida</taxon>
        <taxon>eudicotyledons</taxon>
        <taxon>Gunneridae</taxon>
        <taxon>Pentapetalae</taxon>
        <taxon>rosids</taxon>
        <taxon>malvids</taxon>
        <taxon>Myrtales</taxon>
        <taxon>Myrtaceae</taxon>
        <taxon>Myrtoideae</taxon>
        <taxon>Eucalypteae</taxon>
        <taxon>Eucalyptus</taxon>
    </lineage>
</organism>
<accession>A0ABD3L793</accession>
<keyword evidence="4" id="KW-1133">Transmembrane helix</keyword>
<evidence type="ECO:0000256" key="3">
    <source>
        <dbReference type="SAM" id="MobiDB-lite"/>
    </source>
</evidence>
<evidence type="ECO:0000313" key="7">
    <source>
        <dbReference type="Proteomes" id="UP001634007"/>
    </source>
</evidence>
<keyword evidence="4" id="KW-0472">Membrane</keyword>
<dbReference type="SUPFAM" id="SSF49503">
    <property type="entry name" value="Cupredoxins"/>
    <property type="match status" value="1"/>
</dbReference>
<feature type="region of interest" description="Disordered" evidence="3">
    <location>
        <begin position="135"/>
        <end position="157"/>
    </location>
</feature>
<dbReference type="InterPro" id="IPR008972">
    <property type="entry name" value="Cupredoxin"/>
</dbReference>
<dbReference type="Pfam" id="PF02298">
    <property type="entry name" value="Cu_bind_like"/>
    <property type="match status" value="1"/>
</dbReference>
<dbReference type="InterPro" id="IPR003245">
    <property type="entry name" value="Phytocyanin_dom"/>
</dbReference>
<evidence type="ECO:0000313" key="6">
    <source>
        <dbReference type="EMBL" id="KAL3747710.1"/>
    </source>
</evidence>
<proteinExistence type="predicted"/>
<dbReference type="Gene3D" id="2.60.40.420">
    <property type="entry name" value="Cupredoxins - blue copper proteins"/>
    <property type="match status" value="1"/>
</dbReference>
<keyword evidence="4" id="KW-0812">Transmembrane</keyword>